<keyword evidence="1" id="KW-0472">Membrane</keyword>
<feature type="transmembrane region" description="Helical" evidence="1">
    <location>
        <begin position="141"/>
        <end position="162"/>
    </location>
</feature>
<feature type="transmembrane region" description="Helical" evidence="1">
    <location>
        <begin position="99"/>
        <end position="121"/>
    </location>
</feature>
<dbReference type="Proteomes" id="UP001589643">
    <property type="component" value="Unassembled WGS sequence"/>
</dbReference>
<evidence type="ECO:0000313" key="2">
    <source>
        <dbReference type="EMBL" id="MFB8891711.1"/>
    </source>
</evidence>
<dbReference type="EMBL" id="JBHLHV010000001">
    <property type="protein sequence ID" value="MFB8891711.1"/>
    <property type="molecule type" value="Genomic_DNA"/>
</dbReference>
<protein>
    <submittedName>
        <fullName evidence="2">Uncharacterized protein</fullName>
    </submittedName>
</protein>
<evidence type="ECO:0000313" key="3">
    <source>
        <dbReference type="Proteomes" id="UP001589643"/>
    </source>
</evidence>
<dbReference type="RefSeq" id="WP_378716464.1">
    <property type="nucleotide sequence ID" value="NZ_JBHLHV010000001.1"/>
</dbReference>
<keyword evidence="1" id="KW-1133">Transmembrane helix</keyword>
<accession>A0ABV5EP17</accession>
<evidence type="ECO:0000256" key="1">
    <source>
        <dbReference type="SAM" id="Phobius"/>
    </source>
</evidence>
<name>A0ABV5EP17_9MICO</name>
<feature type="transmembrane region" description="Helical" evidence="1">
    <location>
        <begin position="32"/>
        <end position="53"/>
    </location>
</feature>
<feature type="transmembrane region" description="Helical" evidence="1">
    <location>
        <begin position="59"/>
        <end position="78"/>
    </location>
</feature>
<keyword evidence="1" id="KW-0812">Transmembrane</keyword>
<reference evidence="2 3" key="1">
    <citation type="submission" date="2024-08" db="EMBL/GenBank/DDBJ databases">
        <title>Heavy metals resistant antinobacteria isolated from wastewater.</title>
        <authorList>
            <person name="Roman Ponce B."/>
            <person name="Blanco Mercado M.A."/>
            <person name="Avila Aldana I.N."/>
            <person name="Morales Arrieta S."/>
        </authorList>
    </citation>
    <scope>NUCLEOTIDE SEQUENCE [LARGE SCALE GENOMIC DNA]</scope>
    <source>
        <strain evidence="3">sma-1</strain>
    </source>
</reference>
<comment type="caution">
    <text evidence="2">The sequence shown here is derived from an EMBL/GenBank/DDBJ whole genome shotgun (WGS) entry which is preliminary data.</text>
</comment>
<organism evidence="2 3">
    <name type="scientific">Microbacterium plantarum</name>
    <dbReference type="NCBI Taxonomy" id="1816425"/>
    <lineage>
        <taxon>Bacteria</taxon>
        <taxon>Bacillati</taxon>
        <taxon>Actinomycetota</taxon>
        <taxon>Actinomycetes</taxon>
        <taxon>Micrococcales</taxon>
        <taxon>Microbacteriaceae</taxon>
        <taxon>Microbacterium</taxon>
    </lineage>
</organism>
<gene>
    <name evidence="2" type="ORF">AB7P39_02520</name>
</gene>
<sequence>MTTNDRGRRLVERASARLEEHHPSFVTSHPTALGLLWMITVVALLVICDLLGGPHWLRATLTLTAALPPLVATLIVLSQTPRSHLEYEPSILSHFFARFLALFSAFVFWLGSVVIGGAIAVQLADESGTDIETAWIAAGDLFARIVPPVTVLLYCVLIIRYASYLVRLRGWSAVPTRHRIPEHFLADAPRTRQIVIGLAHPGLLLASGLLSTLVAIALTLRAEALLS</sequence>
<feature type="transmembrane region" description="Helical" evidence="1">
    <location>
        <begin position="194"/>
        <end position="220"/>
    </location>
</feature>
<proteinExistence type="predicted"/>
<keyword evidence="3" id="KW-1185">Reference proteome</keyword>